<dbReference type="Proteomes" id="UP001055102">
    <property type="component" value="Unassembled WGS sequence"/>
</dbReference>
<organism evidence="1 2">
    <name type="scientific">Methylobacterium jeotgali</name>
    <dbReference type="NCBI Taxonomy" id="381630"/>
    <lineage>
        <taxon>Bacteria</taxon>
        <taxon>Pseudomonadati</taxon>
        <taxon>Pseudomonadota</taxon>
        <taxon>Alphaproteobacteria</taxon>
        <taxon>Hyphomicrobiales</taxon>
        <taxon>Methylobacteriaceae</taxon>
        <taxon>Methylobacterium</taxon>
    </lineage>
</organism>
<evidence type="ECO:0000313" key="1">
    <source>
        <dbReference type="EMBL" id="GJE08648.1"/>
    </source>
</evidence>
<gene>
    <name evidence="1" type="ORF">AOPFMNJM_3991</name>
</gene>
<sequence length="253" mass="27408">MKLGKKPARPGAIQLAFAKYAKAKKLPMPADPDNFGHEALETAPWGMLGNADYGDCVWAGAAHETMLANVMGGRVVSFTDQCVLSDYSAVTGFDPSRPDADQGTDMQVAASYRRKTGVVDANGVRHQVIAYLALDPKKPQQIVQALYLFGFVGLGLRFPTSAMRQFDEGKAWDVVRGARIYGGHYVPLMAVREGNPVCVTWGKLQAMTPAFLRKYADEAVAYVTAESLTNGRSLEGFDLNTLVSDLKQVTKAA</sequence>
<dbReference type="RefSeq" id="WP_238278531.1">
    <property type="nucleotide sequence ID" value="NZ_BPQR01000084.1"/>
</dbReference>
<evidence type="ECO:0000313" key="2">
    <source>
        <dbReference type="Proteomes" id="UP001055102"/>
    </source>
</evidence>
<keyword evidence="2" id="KW-1185">Reference proteome</keyword>
<accession>A0ABQ4T375</accession>
<comment type="caution">
    <text evidence="1">The sequence shown here is derived from an EMBL/GenBank/DDBJ whole genome shotgun (WGS) entry which is preliminary data.</text>
</comment>
<reference evidence="1" key="2">
    <citation type="submission" date="2021-08" db="EMBL/GenBank/DDBJ databases">
        <authorList>
            <person name="Tani A."/>
            <person name="Ola A."/>
            <person name="Ogura Y."/>
            <person name="Katsura K."/>
            <person name="Hayashi T."/>
        </authorList>
    </citation>
    <scope>NUCLEOTIDE SEQUENCE</scope>
    <source>
        <strain evidence="1">LMG 23639</strain>
    </source>
</reference>
<name>A0ABQ4T375_9HYPH</name>
<proteinExistence type="predicted"/>
<dbReference type="EMBL" id="BPQR01000084">
    <property type="protein sequence ID" value="GJE08648.1"/>
    <property type="molecule type" value="Genomic_DNA"/>
</dbReference>
<reference evidence="1" key="1">
    <citation type="journal article" date="2021" name="Front. Microbiol.">
        <title>Comprehensive Comparative Genomics and Phenotyping of Methylobacterium Species.</title>
        <authorList>
            <person name="Alessa O."/>
            <person name="Ogura Y."/>
            <person name="Fujitani Y."/>
            <person name="Takami H."/>
            <person name="Hayashi T."/>
            <person name="Sahin N."/>
            <person name="Tani A."/>
        </authorList>
    </citation>
    <scope>NUCLEOTIDE SEQUENCE</scope>
    <source>
        <strain evidence="1">LMG 23639</strain>
    </source>
</reference>
<protein>
    <submittedName>
        <fullName evidence="1">Uncharacterized protein</fullName>
    </submittedName>
</protein>